<feature type="chain" id="PRO_5029583604" description="T9SS type A sorting domain-containing protein" evidence="1">
    <location>
        <begin position="30"/>
        <end position="143"/>
    </location>
</feature>
<name>A0A7J5U2T0_9BACT</name>
<reference evidence="2 3" key="1">
    <citation type="submission" date="2019-10" db="EMBL/GenBank/DDBJ databases">
        <title>Rudanella paleaurantiibacter sp. nov., isolated from sludge.</title>
        <authorList>
            <person name="Xu S.Q."/>
        </authorList>
    </citation>
    <scope>NUCLEOTIDE SEQUENCE [LARGE SCALE GENOMIC DNA]</scope>
    <source>
        <strain evidence="2 3">HX-22-17</strain>
    </source>
</reference>
<sequence length="143" mass="16067">MKPFVAFSAALLLGASALCTSALSTPAMAQSKPSAEAYYEEKPRLEAVVFPAATPLKLWMNVEKEDPRARIKVELFDASNRLLHSQTYNARVNRFNQKFDLSNMPDGRYTFRISDGNSVRERTFKLSSPGLQEQLPNRLVTLN</sequence>
<dbReference type="AlphaFoldDB" id="A0A7J5U2T0"/>
<proteinExistence type="predicted"/>
<evidence type="ECO:0000313" key="3">
    <source>
        <dbReference type="Proteomes" id="UP000488299"/>
    </source>
</evidence>
<feature type="signal peptide" evidence="1">
    <location>
        <begin position="1"/>
        <end position="29"/>
    </location>
</feature>
<evidence type="ECO:0000256" key="1">
    <source>
        <dbReference type="SAM" id="SignalP"/>
    </source>
</evidence>
<keyword evidence="1" id="KW-0732">Signal</keyword>
<gene>
    <name evidence="2" type="ORF">F5984_06135</name>
</gene>
<dbReference type="RefSeq" id="WP_152123394.1">
    <property type="nucleotide sequence ID" value="NZ_WELI01000002.1"/>
</dbReference>
<evidence type="ECO:0008006" key="4">
    <source>
        <dbReference type="Google" id="ProtNLM"/>
    </source>
</evidence>
<dbReference type="EMBL" id="WELI01000002">
    <property type="protein sequence ID" value="KAB7731802.1"/>
    <property type="molecule type" value="Genomic_DNA"/>
</dbReference>
<protein>
    <recommendedName>
        <fullName evidence="4">T9SS type A sorting domain-containing protein</fullName>
    </recommendedName>
</protein>
<keyword evidence="3" id="KW-1185">Reference proteome</keyword>
<comment type="caution">
    <text evidence="2">The sequence shown here is derived from an EMBL/GenBank/DDBJ whole genome shotgun (WGS) entry which is preliminary data.</text>
</comment>
<organism evidence="2 3">
    <name type="scientific">Rudanella paleaurantiibacter</name>
    <dbReference type="NCBI Taxonomy" id="2614655"/>
    <lineage>
        <taxon>Bacteria</taxon>
        <taxon>Pseudomonadati</taxon>
        <taxon>Bacteroidota</taxon>
        <taxon>Cytophagia</taxon>
        <taxon>Cytophagales</taxon>
        <taxon>Cytophagaceae</taxon>
        <taxon>Rudanella</taxon>
    </lineage>
</organism>
<dbReference type="Proteomes" id="UP000488299">
    <property type="component" value="Unassembled WGS sequence"/>
</dbReference>
<evidence type="ECO:0000313" key="2">
    <source>
        <dbReference type="EMBL" id="KAB7731802.1"/>
    </source>
</evidence>
<accession>A0A7J5U2T0</accession>